<dbReference type="AlphaFoldDB" id="A0A6P2CX63"/>
<reference evidence="2 3" key="1">
    <citation type="submission" date="2019-05" db="EMBL/GenBank/DDBJ databases">
        <authorList>
            <consortium name="Science for Life Laboratories"/>
        </authorList>
    </citation>
    <scope>NUCLEOTIDE SEQUENCE [LARGE SCALE GENOMIC DNA]</scope>
    <source>
        <strain evidence="2">Soil9</strain>
    </source>
</reference>
<dbReference type="EMBL" id="LR593886">
    <property type="protein sequence ID" value="VTR93539.1"/>
    <property type="molecule type" value="Genomic_DNA"/>
</dbReference>
<gene>
    <name evidence="2" type="ORF">SOIL9_41750</name>
</gene>
<dbReference type="InterPro" id="IPR046230">
    <property type="entry name" value="DUF6263"/>
</dbReference>
<accession>A0A6P2CX63</accession>
<feature type="chain" id="PRO_5026725177" evidence="1">
    <location>
        <begin position="23"/>
        <end position="342"/>
    </location>
</feature>
<feature type="signal peptide" evidence="1">
    <location>
        <begin position="1"/>
        <end position="22"/>
    </location>
</feature>
<evidence type="ECO:0000256" key="1">
    <source>
        <dbReference type="SAM" id="SignalP"/>
    </source>
</evidence>
<keyword evidence="3" id="KW-1185">Reference proteome</keyword>
<dbReference type="Proteomes" id="UP000464178">
    <property type="component" value="Chromosome"/>
</dbReference>
<name>A0A6P2CX63_9BACT</name>
<organism evidence="2 3">
    <name type="scientific">Gemmata massiliana</name>
    <dbReference type="NCBI Taxonomy" id="1210884"/>
    <lineage>
        <taxon>Bacteria</taxon>
        <taxon>Pseudomonadati</taxon>
        <taxon>Planctomycetota</taxon>
        <taxon>Planctomycetia</taxon>
        <taxon>Gemmatales</taxon>
        <taxon>Gemmataceae</taxon>
        <taxon>Gemmata</taxon>
    </lineage>
</organism>
<evidence type="ECO:0000313" key="3">
    <source>
        <dbReference type="Proteomes" id="UP000464178"/>
    </source>
</evidence>
<dbReference type="KEGG" id="gms:SOIL9_41750"/>
<dbReference type="Pfam" id="PF19777">
    <property type="entry name" value="DUF6263"/>
    <property type="match status" value="1"/>
</dbReference>
<dbReference type="RefSeq" id="WP_162668250.1">
    <property type="nucleotide sequence ID" value="NZ_LR593886.1"/>
</dbReference>
<sequence length="342" mass="37930">MLRTRFVVAALLGVTIAALVGAQDRKFELNFGTKDKDGKYTPYYQEVTTEVTQVIKVQGQDLTQKQKSVFWYQWTPVKEDKVKEGTEDVTKWTVKQKIEGLEMNIDISGNPINYSSKNETQGSAGNPGLVEFFKSLKDSEFTATLGKNYKVEKVEGKEDFIKKLGAGSAQMDALLKKVMTDDALKEMVDPTAKLFPDGAKKVGDSWEKKTSLNLGPIGSYELTYKLKYAGVDKEKDKLEVETVIVYTAPKENPEGLLFRIKEGSKLTSDPAKSKGTVLYDPKTKRIESAEINIGLKGDLIVVIGGTDTRVELTQEQKTIIKTQDKSYLEKAAVPVTPPAPPK</sequence>
<proteinExistence type="predicted"/>
<protein>
    <submittedName>
        <fullName evidence="2">Uncharacterized protein</fullName>
    </submittedName>
</protein>
<keyword evidence="1" id="KW-0732">Signal</keyword>
<evidence type="ECO:0000313" key="2">
    <source>
        <dbReference type="EMBL" id="VTR93539.1"/>
    </source>
</evidence>